<evidence type="ECO:0000313" key="3">
    <source>
        <dbReference type="EMBL" id="ELR12403.1"/>
    </source>
</evidence>
<evidence type="ECO:0000313" key="4">
    <source>
        <dbReference type="Proteomes" id="UP000011083"/>
    </source>
</evidence>
<dbReference type="AlphaFoldDB" id="L8GI09"/>
<dbReference type="VEuPathDB" id="AmoebaDB:ACA1_374720"/>
<keyword evidence="4" id="KW-1185">Reference proteome</keyword>
<organism evidence="3 4">
    <name type="scientific">Acanthamoeba castellanii (strain ATCC 30010 / Neff)</name>
    <dbReference type="NCBI Taxonomy" id="1257118"/>
    <lineage>
        <taxon>Eukaryota</taxon>
        <taxon>Amoebozoa</taxon>
        <taxon>Discosea</taxon>
        <taxon>Longamoebia</taxon>
        <taxon>Centramoebida</taxon>
        <taxon>Acanthamoebidae</taxon>
        <taxon>Acanthamoeba</taxon>
    </lineage>
</organism>
<accession>L8GI09</accession>
<proteinExistence type="predicted"/>
<reference evidence="3 4" key="1">
    <citation type="journal article" date="2013" name="Genome Biol.">
        <title>Genome of Acanthamoeba castellanii highlights extensive lateral gene transfer and early evolution of tyrosine kinase signaling.</title>
        <authorList>
            <person name="Clarke M."/>
            <person name="Lohan A.J."/>
            <person name="Liu B."/>
            <person name="Lagkouvardos I."/>
            <person name="Roy S."/>
            <person name="Zafar N."/>
            <person name="Bertelli C."/>
            <person name="Schilde C."/>
            <person name="Kianianmomeni A."/>
            <person name="Burglin T.R."/>
            <person name="Frech C."/>
            <person name="Turcotte B."/>
            <person name="Kopec K.O."/>
            <person name="Synnott J.M."/>
            <person name="Choo C."/>
            <person name="Paponov I."/>
            <person name="Finkler A."/>
            <person name="Soon Heng Tan C."/>
            <person name="Hutchins A.P."/>
            <person name="Weinmeier T."/>
            <person name="Rattei T."/>
            <person name="Chu J.S."/>
            <person name="Gimenez G."/>
            <person name="Irimia M."/>
            <person name="Rigden D.J."/>
            <person name="Fitzpatrick D.A."/>
            <person name="Lorenzo-Morales J."/>
            <person name="Bateman A."/>
            <person name="Chiu C.H."/>
            <person name="Tang P."/>
            <person name="Hegemann P."/>
            <person name="Fromm H."/>
            <person name="Raoult D."/>
            <person name="Greub G."/>
            <person name="Miranda-Saavedra D."/>
            <person name="Chen N."/>
            <person name="Nash P."/>
            <person name="Ginger M.L."/>
            <person name="Horn M."/>
            <person name="Schaap P."/>
            <person name="Caler L."/>
            <person name="Loftus B."/>
        </authorList>
    </citation>
    <scope>NUCLEOTIDE SEQUENCE [LARGE SCALE GENOMIC DNA]</scope>
    <source>
        <strain evidence="3 4">Neff</strain>
    </source>
</reference>
<name>L8GI09_ACACF</name>
<evidence type="ECO:0000256" key="2">
    <source>
        <dbReference type="SAM" id="SignalP"/>
    </source>
</evidence>
<feature type="region of interest" description="Disordered" evidence="1">
    <location>
        <begin position="781"/>
        <end position="817"/>
    </location>
</feature>
<dbReference type="RefSeq" id="XP_004334416.1">
    <property type="nucleotide sequence ID" value="XM_004334368.1"/>
</dbReference>
<feature type="chain" id="PRO_5003990092" evidence="2">
    <location>
        <begin position="35"/>
        <end position="1071"/>
    </location>
</feature>
<feature type="signal peptide" evidence="2">
    <location>
        <begin position="1"/>
        <end position="34"/>
    </location>
</feature>
<evidence type="ECO:0000256" key="1">
    <source>
        <dbReference type="SAM" id="MobiDB-lite"/>
    </source>
</evidence>
<gene>
    <name evidence="3" type="ORF">ACA1_374720</name>
</gene>
<dbReference type="KEGG" id="acan:ACA1_374720"/>
<sequence>MNRSGLFSPVLISLPALIVLVLLALTTTPTAVHGFGLSCTANSTGAWDVAATWINCNDTYPGEGDQVNIAGSEVQVTIRAGLSVNVQSISINSYGGLINKGDLRAVWLDVNDGAVRSTGSLQLVDTDESAAYLRTSYAIVELSRDLTIAGLDEAFMQLGNTKATFGGSINVTAGQYAQAYAAVLSNSRVSVAGDVTVLGGCYDYNKKRETNNENDDSVVEGGEKQKKKKRGFSLDGSGLAVDYDSFLQVGGDVELTTRDFTDNSTTGSTREVSLYFDGGDVVIGGDLLVQSGDSLLADTGDASISTGDNLFDLVENGWTPSEYDTGSLIVGGSVTVKSGSVSGLRNESNQYGYRAGEAWINLVKGFLLANGSQSTITVQSGNTGPSTYYGQSGEDAYVQLGFGSQLAATKDLIVQAGHGGDAGLGQTAGEAGSSSLIVAYGGDVLVGGNLHIVGGNGGNNSMDATESSVAGEGGQANVMMMSGGSINVAADLLVAPGSAGQAAVGASAYTGSFYLGPAMGGGGACKERGCILARNDNKRGVSSDFVSTGDMNAPLVNDGWRPNMGGLVVENVWEGEIIIGGDLRVTGCNAGSSVEGSGGQSAVVSIVSVSGGVTLDVYGSVVIEGGNGGSVVGGGSNGGDAGSAMFEVSEHSLVNVGGSVTVTGGAGGDVINGTGSGGSIYESSQLAVWARAHVVVGDGKGAITIIGGRGGNVYAENTPNSMGYGGSPSSVYLGLYDSSSVTAGDVRLVGSSMGNATVNGSAPVPPPPAPVPIRAEPAQVAREAAESTPSGRHATKSAAHHKTTEREKRGKGFNSNPELEVDTRSWAIINGDLELLPGSPFFHNLNSPEAISMSIISADDLSTITVNGDVTVRGAAGAHVSSSSPYTLFGGIALVELSDGAVLQARGDMLLQGGDAGHDFANASITGFKGATAFELNNGAHFHQSGLVRLIDGQGLELPWSPGEGPFPIGVSVYQGSEWTVYPCAGAGLEASGNSTYFQVRELSTFRDCRGSGAKQHYPEPLTDGSADGSCSPCTCTAAPFNACPEEAAAGSVHNNNFVVACLHALAALLL</sequence>
<dbReference type="EMBL" id="KB008119">
    <property type="protein sequence ID" value="ELR12403.1"/>
    <property type="molecule type" value="Genomic_DNA"/>
</dbReference>
<dbReference type="Proteomes" id="UP000011083">
    <property type="component" value="Unassembled WGS sequence"/>
</dbReference>
<keyword evidence="2" id="KW-0732">Signal</keyword>
<protein>
    <submittedName>
        <fullName evidence="3">Uncharacterized protein</fullName>
    </submittedName>
</protein>
<dbReference type="GeneID" id="14912790"/>